<keyword evidence="3" id="KW-1185">Reference proteome</keyword>
<dbReference type="EMBL" id="BQKI01000017">
    <property type="protein sequence ID" value="GJN10022.1"/>
    <property type="molecule type" value="Genomic_DNA"/>
</dbReference>
<name>A0AAV5DHP2_ELECO</name>
<reference evidence="2" key="2">
    <citation type="submission" date="2021-12" db="EMBL/GenBank/DDBJ databases">
        <title>Resequencing data analysis of finger millet.</title>
        <authorList>
            <person name="Hatakeyama M."/>
            <person name="Aluri S."/>
            <person name="Balachadran M.T."/>
            <person name="Sivarajan S.R."/>
            <person name="Poveda L."/>
            <person name="Shimizu-Inatsugi R."/>
            <person name="Schlapbach R."/>
            <person name="Sreeman S.M."/>
            <person name="Shimizu K.K."/>
        </authorList>
    </citation>
    <scope>NUCLEOTIDE SEQUENCE</scope>
</reference>
<dbReference type="Proteomes" id="UP001054889">
    <property type="component" value="Unassembled WGS sequence"/>
</dbReference>
<evidence type="ECO:0000313" key="2">
    <source>
        <dbReference type="EMBL" id="GJN10022.1"/>
    </source>
</evidence>
<gene>
    <name evidence="2" type="primary">ga28081</name>
    <name evidence="2" type="ORF">PR202_ga28081</name>
</gene>
<sequence length="304" mass="31719">MSVSTSRKSGSSSGGDTNSTPSGSPRSCSAFTVPGCTTLGVRGVLGVALRVAPRAPGESLRAAPGSPDAARGVAAGTVGGDVLLAFAPPGPQRQPVANITVPVLESLKWVDEYDPSSVHLEVMTFLPDIENLHFGTSTFGHAFGPYLFHVLRMSSGIRKLVLKIHGDLKLHCYASTARMQRREGMARRCMRAGSVAHAVVGGSVAHAHAAARGQHGGHDAGVAQRVGSTASTTRARGMRRAARREGTAQGQRGGHGAGAARRAGTMRGGTAKLEGMARGHSFTVLTTQNYYDIALRDDIYLELD</sequence>
<feature type="compositionally biased region" description="Low complexity" evidence="1">
    <location>
        <begin position="1"/>
        <end position="25"/>
    </location>
</feature>
<dbReference type="AlphaFoldDB" id="A0AAV5DHP2"/>
<accession>A0AAV5DHP2</accession>
<evidence type="ECO:0000256" key="1">
    <source>
        <dbReference type="SAM" id="MobiDB-lite"/>
    </source>
</evidence>
<proteinExistence type="predicted"/>
<protein>
    <submittedName>
        <fullName evidence="2">Uncharacterized protein</fullName>
    </submittedName>
</protein>
<feature type="region of interest" description="Disordered" evidence="1">
    <location>
        <begin position="1"/>
        <end position="28"/>
    </location>
</feature>
<reference evidence="2" key="1">
    <citation type="journal article" date="2018" name="DNA Res.">
        <title>Multiple hybrid de novo genome assembly of finger millet, an orphan allotetraploid crop.</title>
        <authorList>
            <person name="Hatakeyama M."/>
            <person name="Aluri S."/>
            <person name="Balachadran M.T."/>
            <person name="Sivarajan S.R."/>
            <person name="Patrignani A."/>
            <person name="Gruter S."/>
            <person name="Poveda L."/>
            <person name="Shimizu-Inatsugi R."/>
            <person name="Baeten J."/>
            <person name="Francoijs K.J."/>
            <person name="Nataraja K.N."/>
            <person name="Reddy Y.A.N."/>
            <person name="Phadnis S."/>
            <person name="Ravikumar R.L."/>
            <person name="Schlapbach R."/>
            <person name="Sreeman S.M."/>
            <person name="Shimizu K.K."/>
        </authorList>
    </citation>
    <scope>NUCLEOTIDE SEQUENCE</scope>
</reference>
<evidence type="ECO:0000313" key="3">
    <source>
        <dbReference type="Proteomes" id="UP001054889"/>
    </source>
</evidence>
<comment type="caution">
    <text evidence="2">The sequence shown here is derived from an EMBL/GenBank/DDBJ whole genome shotgun (WGS) entry which is preliminary data.</text>
</comment>
<feature type="region of interest" description="Disordered" evidence="1">
    <location>
        <begin position="212"/>
        <end position="266"/>
    </location>
</feature>
<organism evidence="2 3">
    <name type="scientific">Eleusine coracana subsp. coracana</name>
    <dbReference type="NCBI Taxonomy" id="191504"/>
    <lineage>
        <taxon>Eukaryota</taxon>
        <taxon>Viridiplantae</taxon>
        <taxon>Streptophyta</taxon>
        <taxon>Embryophyta</taxon>
        <taxon>Tracheophyta</taxon>
        <taxon>Spermatophyta</taxon>
        <taxon>Magnoliopsida</taxon>
        <taxon>Liliopsida</taxon>
        <taxon>Poales</taxon>
        <taxon>Poaceae</taxon>
        <taxon>PACMAD clade</taxon>
        <taxon>Chloridoideae</taxon>
        <taxon>Cynodonteae</taxon>
        <taxon>Eleusininae</taxon>
        <taxon>Eleusine</taxon>
    </lineage>
</organism>